<evidence type="ECO:0000313" key="2">
    <source>
        <dbReference type="EMBL" id="GAA0722180.1"/>
    </source>
</evidence>
<comment type="caution">
    <text evidence="2">The sequence shown here is derived from an EMBL/GenBank/DDBJ whole genome shotgun (WGS) entry which is preliminary data.</text>
</comment>
<dbReference type="EMBL" id="BAAAGE010000002">
    <property type="protein sequence ID" value="GAA0722180.1"/>
    <property type="molecule type" value="Genomic_DNA"/>
</dbReference>
<sequence length="158" mass="18196">MKLFPTKKYEFKLIGTKQETLDRLTRRTEKSDYLTSQWTDKTFRGKISGDEFRIISSTIGKGAFCVLSGKIGSANGIVNVEINKVFKILLGIIYLMPIIGIIITIKLGGEKFEPLMILSIIGQILIIRFIAVWFFFIRFSKHSLNQFRDVLDIEWIKN</sequence>
<organism evidence="2 3">
    <name type="scientific">Aquimarina litoralis</name>
    <dbReference type="NCBI Taxonomy" id="584605"/>
    <lineage>
        <taxon>Bacteria</taxon>
        <taxon>Pseudomonadati</taxon>
        <taxon>Bacteroidota</taxon>
        <taxon>Flavobacteriia</taxon>
        <taxon>Flavobacteriales</taxon>
        <taxon>Flavobacteriaceae</taxon>
        <taxon>Aquimarina</taxon>
    </lineage>
</organism>
<feature type="transmembrane region" description="Helical" evidence="1">
    <location>
        <begin position="88"/>
        <end position="109"/>
    </location>
</feature>
<keyword evidence="1" id="KW-0472">Membrane</keyword>
<dbReference type="Proteomes" id="UP001501758">
    <property type="component" value="Unassembled WGS sequence"/>
</dbReference>
<feature type="transmembrane region" description="Helical" evidence="1">
    <location>
        <begin position="115"/>
        <end position="137"/>
    </location>
</feature>
<keyword evidence="1" id="KW-1133">Transmembrane helix</keyword>
<proteinExistence type="predicted"/>
<name>A0ABN1IVH2_9FLAO</name>
<evidence type="ECO:0000256" key="1">
    <source>
        <dbReference type="SAM" id="Phobius"/>
    </source>
</evidence>
<keyword evidence="1" id="KW-0812">Transmembrane</keyword>
<accession>A0ABN1IVH2</accession>
<evidence type="ECO:0000313" key="3">
    <source>
        <dbReference type="Proteomes" id="UP001501758"/>
    </source>
</evidence>
<keyword evidence="3" id="KW-1185">Reference proteome</keyword>
<protein>
    <submittedName>
        <fullName evidence="2">Uncharacterized protein</fullName>
    </submittedName>
</protein>
<reference evidence="2 3" key="1">
    <citation type="journal article" date="2019" name="Int. J. Syst. Evol. Microbiol.">
        <title>The Global Catalogue of Microorganisms (GCM) 10K type strain sequencing project: providing services to taxonomists for standard genome sequencing and annotation.</title>
        <authorList>
            <consortium name="The Broad Institute Genomics Platform"/>
            <consortium name="The Broad Institute Genome Sequencing Center for Infectious Disease"/>
            <person name="Wu L."/>
            <person name="Ma J."/>
        </authorList>
    </citation>
    <scope>NUCLEOTIDE SEQUENCE [LARGE SCALE GENOMIC DNA]</scope>
    <source>
        <strain evidence="2 3">JCM 15974</strain>
    </source>
</reference>
<gene>
    <name evidence="2" type="ORF">GCM10009430_24330</name>
</gene>
<dbReference type="RefSeq" id="WP_343912578.1">
    <property type="nucleotide sequence ID" value="NZ_BAAAGE010000002.1"/>
</dbReference>